<organism evidence="1 2">
    <name type="scientific">Xylocopa violacea</name>
    <name type="common">Violet carpenter bee</name>
    <name type="synonym">Apis violacea</name>
    <dbReference type="NCBI Taxonomy" id="135666"/>
    <lineage>
        <taxon>Eukaryota</taxon>
        <taxon>Metazoa</taxon>
        <taxon>Ecdysozoa</taxon>
        <taxon>Arthropoda</taxon>
        <taxon>Hexapoda</taxon>
        <taxon>Insecta</taxon>
        <taxon>Pterygota</taxon>
        <taxon>Neoptera</taxon>
        <taxon>Endopterygota</taxon>
        <taxon>Hymenoptera</taxon>
        <taxon>Apocrita</taxon>
        <taxon>Aculeata</taxon>
        <taxon>Apoidea</taxon>
        <taxon>Anthophila</taxon>
        <taxon>Apidae</taxon>
        <taxon>Xylocopa</taxon>
        <taxon>Xylocopa</taxon>
    </lineage>
</organism>
<name>A0ABP1PBS7_XYLVO</name>
<gene>
    <name evidence="1" type="ORF">XYLVIOL_LOCUS9711</name>
</gene>
<proteinExistence type="predicted"/>
<reference evidence="1 2" key="1">
    <citation type="submission" date="2024-08" db="EMBL/GenBank/DDBJ databases">
        <authorList>
            <person name="Will J Nash"/>
            <person name="Angela Man"/>
            <person name="Seanna McTaggart"/>
            <person name="Kendall Baker"/>
            <person name="Tom Barker"/>
            <person name="Leah Catchpole"/>
            <person name="Alex Durrant"/>
            <person name="Karim Gharbi"/>
            <person name="Naomi Irish"/>
            <person name="Gemy Kaithakottil"/>
            <person name="Debby Ku"/>
            <person name="Aaliyah Providence"/>
            <person name="Felix Shaw"/>
            <person name="David Swarbreck"/>
            <person name="Chris Watkins"/>
            <person name="Ann M. McCartney"/>
            <person name="Giulio Formenti"/>
            <person name="Alice Mouton"/>
            <person name="Noel Vella"/>
            <person name="Bjorn M von Reumont"/>
            <person name="Adriana Vella"/>
            <person name="Wilfried Haerty"/>
        </authorList>
    </citation>
    <scope>NUCLEOTIDE SEQUENCE [LARGE SCALE GENOMIC DNA]</scope>
</reference>
<evidence type="ECO:0000313" key="2">
    <source>
        <dbReference type="Proteomes" id="UP001642520"/>
    </source>
</evidence>
<comment type="caution">
    <text evidence="1">The sequence shown here is derived from an EMBL/GenBank/DDBJ whole genome shotgun (WGS) entry which is preliminary data.</text>
</comment>
<protein>
    <submittedName>
        <fullName evidence="1">Uncharacterized protein</fullName>
    </submittedName>
</protein>
<accession>A0ABP1PBS7</accession>
<keyword evidence="2" id="KW-1185">Reference proteome</keyword>
<evidence type="ECO:0000313" key="1">
    <source>
        <dbReference type="EMBL" id="CAL7950001.1"/>
    </source>
</evidence>
<sequence>MFRDGQYLEVIKASDNYVATAIVTVQEKTIKMKEKKVSTNKWLNLEDWAALYKILEKAILRNVHREGSHQDFKKCKWKKSTRQFEVTYFYKSYRYSFEPSENVKDVTSLPTIRVNVSPTKKKSVQLESHETVLKKEEICSQVTGKVFEKTSNYIHRKDDGNALLKNKLGNSDVIMKPSSDMKNGKNKRYLSIDSLKNDTLEEYVPDTPMTKKLCANFNYVPSRKSMLEQTQISSNEYSPMISDDSNIPDIIRYIPNSIDSSKISYETYEPSTKSIINNPEEYVPNSKGVKASIEEYHPDFTSKTMKFDDSYVPSRVQLINENSKKLSEGHKKLQAEKHMPRQIHTLMKRNMNLFT</sequence>
<dbReference type="Proteomes" id="UP001642520">
    <property type="component" value="Unassembled WGS sequence"/>
</dbReference>
<dbReference type="EMBL" id="CAXAJV020001300">
    <property type="protein sequence ID" value="CAL7950001.1"/>
    <property type="molecule type" value="Genomic_DNA"/>
</dbReference>